<dbReference type="InterPro" id="IPR036188">
    <property type="entry name" value="FAD/NAD-bd_sf"/>
</dbReference>
<dbReference type="Gene3D" id="3.40.50.720">
    <property type="entry name" value="NAD(P)-binding Rossmann-like Domain"/>
    <property type="match status" value="1"/>
</dbReference>
<keyword evidence="5" id="KW-1185">Reference proteome</keyword>
<name>A0AA97FIH5_9MICO</name>
<keyword evidence="1" id="KW-0521">NADP</keyword>
<dbReference type="GO" id="GO:0008677">
    <property type="term" value="F:2-dehydropantoate 2-reductase activity"/>
    <property type="evidence" value="ECO:0007669"/>
    <property type="project" value="TreeGrafter"/>
</dbReference>
<dbReference type="GO" id="GO:0005737">
    <property type="term" value="C:cytoplasm"/>
    <property type="evidence" value="ECO:0007669"/>
    <property type="project" value="TreeGrafter"/>
</dbReference>
<gene>
    <name evidence="4" type="ORF">N8K70_16180</name>
</gene>
<protein>
    <submittedName>
        <fullName evidence="4">FAD-dependent oxidoreductase</fullName>
    </submittedName>
</protein>
<dbReference type="PANTHER" id="PTHR43765">
    <property type="entry name" value="2-DEHYDROPANTOATE 2-REDUCTASE-RELATED"/>
    <property type="match status" value="1"/>
</dbReference>
<dbReference type="InterPro" id="IPR036291">
    <property type="entry name" value="NAD(P)-bd_dom_sf"/>
</dbReference>
<evidence type="ECO:0000256" key="1">
    <source>
        <dbReference type="ARBA" id="ARBA00022857"/>
    </source>
</evidence>
<accession>A0AA97FIH5</accession>
<dbReference type="PANTHER" id="PTHR43765:SF2">
    <property type="entry name" value="2-DEHYDROPANTOATE 2-REDUCTASE"/>
    <property type="match status" value="1"/>
</dbReference>
<dbReference type="EMBL" id="CP118157">
    <property type="protein sequence ID" value="WOF22910.1"/>
    <property type="molecule type" value="Genomic_DNA"/>
</dbReference>
<evidence type="ECO:0000313" key="5">
    <source>
        <dbReference type="Proteomes" id="UP001305498"/>
    </source>
</evidence>
<feature type="domain" description="Ketopantoate reductase N-terminal" evidence="3">
    <location>
        <begin position="7"/>
        <end position="158"/>
    </location>
</feature>
<dbReference type="AlphaFoldDB" id="A0AA97FIH5"/>
<evidence type="ECO:0000259" key="3">
    <source>
        <dbReference type="Pfam" id="PF02558"/>
    </source>
</evidence>
<keyword evidence="2" id="KW-0560">Oxidoreductase</keyword>
<dbReference type="KEGG" id="mbet:N8K70_16180"/>
<proteinExistence type="predicted"/>
<dbReference type="SUPFAM" id="SSF51735">
    <property type="entry name" value="NAD(P)-binding Rossmann-fold domains"/>
    <property type="match status" value="1"/>
</dbReference>
<dbReference type="GO" id="GO:0050661">
    <property type="term" value="F:NADP binding"/>
    <property type="evidence" value="ECO:0007669"/>
    <property type="project" value="TreeGrafter"/>
</dbReference>
<dbReference type="Proteomes" id="UP001305498">
    <property type="component" value="Chromosome"/>
</dbReference>
<reference evidence="4 5" key="1">
    <citation type="submission" date="2023-02" db="EMBL/GenBank/DDBJ databases">
        <title>Microbacterium betulae sp. nov., isolated from birch wood.</title>
        <authorList>
            <person name="Pasciak M."/>
            <person name="Pawlik K.J."/>
            <person name="Martynowski D."/>
            <person name="Laczmanski L."/>
            <person name="Ciekot J."/>
            <person name="Szponar B."/>
            <person name="Wojcik-Fatla A."/>
            <person name="Mackiewicz B."/>
            <person name="Farian E."/>
            <person name="Cholewa G."/>
            <person name="Cholewa A."/>
            <person name="Dutkiewicz J."/>
        </authorList>
    </citation>
    <scope>NUCLEOTIDE SEQUENCE [LARGE SCALE GENOMIC DNA]</scope>
    <source>
        <strain evidence="4 5">AB</strain>
    </source>
</reference>
<dbReference type="Pfam" id="PF02558">
    <property type="entry name" value="ApbA"/>
    <property type="match status" value="1"/>
</dbReference>
<dbReference type="InterPro" id="IPR050838">
    <property type="entry name" value="Ketopantoate_reductase"/>
</dbReference>
<dbReference type="RefSeq" id="WP_317139382.1">
    <property type="nucleotide sequence ID" value="NZ_CP118157.1"/>
</dbReference>
<evidence type="ECO:0000313" key="4">
    <source>
        <dbReference type="EMBL" id="WOF22910.1"/>
    </source>
</evidence>
<organism evidence="4 5">
    <name type="scientific">Microbacterium betulae</name>
    <dbReference type="NCBI Taxonomy" id="2981139"/>
    <lineage>
        <taxon>Bacteria</taxon>
        <taxon>Bacillati</taxon>
        <taxon>Actinomycetota</taxon>
        <taxon>Actinomycetes</taxon>
        <taxon>Micrococcales</taxon>
        <taxon>Microbacteriaceae</taxon>
        <taxon>Microbacterium</taxon>
    </lineage>
</organism>
<dbReference type="SUPFAM" id="SSF51905">
    <property type="entry name" value="FAD/NAD(P)-binding domain"/>
    <property type="match status" value="1"/>
</dbReference>
<sequence>MTTRPYVIVGAGAIGGTIAHALARRGHDVTLVDAHEAHVQAIRDKGLVIRRVEHERAADDTVTGLRAFTPDEYPDHEPIETALVAVKSQHTRDAAQWLSTRLSASGYAVSVQNGVNEPVLADGLGRERVLGAFVNIFADWEEPGVIRYGGPGALAVGLPDQGVPDGRVLRVARDLRAYGPVTSTANLRGYRWGKRAFGAILGLATLVDAPLADVVDRYPDLAFLVASEPTDVAIHEGIVLESFDAYEPYAFQSATPEDVRTAAIARLASWLRTQPKDRSGVYRDIAVRRRATERGLVSDGYEDLAARHGVSIAFGREVQRRIAAISSGDAAFGWRHLDELRERPLLA</sequence>
<dbReference type="InterPro" id="IPR013332">
    <property type="entry name" value="KPR_N"/>
</dbReference>
<evidence type="ECO:0000256" key="2">
    <source>
        <dbReference type="ARBA" id="ARBA00023002"/>
    </source>
</evidence>